<keyword evidence="1" id="KW-1133">Transmembrane helix</keyword>
<dbReference type="AlphaFoldDB" id="A0A8B6GHA7"/>
<protein>
    <submittedName>
        <fullName evidence="2">Uncharacterized protein</fullName>
    </submittedName>
</protein>
<comment type="caution">
    <text evidence="2">The sequence shown here is derived from an EMBL/GenBank/DDBJ whole genome shotgun (WGS) entry which is preliminary data.</text>
</comment>
<accession>A0A8B6GHA7</accession>
<organism evidence="2 3">
    <name type="scientific">Mytilus galloprovincialis</name>
    <name type="common">Mediterranean mussel</name>
    <dbReference type="NCBI Taxonomy" id="29158"/>
    <lineage>
        <taxon>Eukaryota</taxon>
        <taxon>Metazoa</taxon>
        <taxon>Spiralia</taxon>
        <taxon>Lophotrochozoa</taxon>
        <taxon>Mollusca</taxon>
        <taxon>Bivalvia</taxon>
        <taxon>Autobranchia</taxon>
        <taxon>Pteriomorphia</taxon>
        <taxon>Mytilida</taxon>
        <taxon>Mytiloidea</taxon>
        <taxon>Mytilidae</taxon>
        <taxon>Mytilinae</taxon>
        <taxon>Mytilus</taxon>
    </lineage>
</organism>
<reference evidence="2" key="1">
    <citation type="submission" date="2018-11" db="EMBL/GenBank/DDBJ databases">
        <authorList>
            <person name="Alioto T."/>
            <person name="Alioto T."/>
        </authorList>
    </citation>
    <scope>NUCLEOTIDE SEQUENCE</scope>
</reference>
<proteinExistence type="predicted"/>
<dbReference type="EMBL" id="UYJE01008451">
    <property type="protein sequence ID" value="VDI63950.1"/>
    <property type="molecule type" value="Genomic_DNA"/>
</dbReference>
<feature type="transmembrane region" description="Helical" evidence="1">
    <location>
        <begin position="343"/>
        <end position="360"/>
    </location>
</feature>
<evidence type="ECO:0000256" key="1">
    <source>
        <dbReference type="SAM" id="Phobius"/>
    </source>
</evidence>
<name>A0A8B6GHA7_MYTGA</name>
<keyword evidence="3" id="KW-1185">Reference proteome</keyword>
<dbReference type="Proteomes" id="UP000596742">
    <property type="component" value="Unassembled WGS sequence"/>
</dbReference>
<evidence type="ECO:0000313" key="2">
    <source>
        <dbReference type="EMBL" id="VDI63950.1"/>
    </source>
</evidence>
<evidence type="ECO:0000313" key="3">
    <source>
        <dbReference type="Proteomes" id="UP000596742"/>
    </source>
</evidence>
<gene>
    <name evidence="2" type="ORF">MGAL_10B054853</name>
</gene>
<sequence length="383" mass="43135">MSENEEKTSGTSDKGIILMSYKEVFKIETDEKDNANNSLSDRVETLLKVGRMPLFLPGRRQKTGERLQVSVKPTPMFSPPRAWRKLTADQKLTAWRFEAMTLAKEHRADTVKERGVLYKYAMLAWSCNLSDELENGLAGGVRAITHDTVEFLKRRVTLKPFSFTVDNVDKIDVACRIQYPIRYSCPYCSKAQGLTVDRHQMMSRTASQIVMSLSASHMMMFLSVSRMVISLSASQMVMFPSSRQLVMSLSASQIMMHLLASESGGDGSLCQSDSGVCVRKPDDDDDCACRPNNDVPVDHSVPGDVSASHFDVNSCVFNFELFCILDLVTSVPEKDIFKDKNVFSFKLFVFFIFSGAWFPMSHLNMLSVNYRKLSHNITKVADE</sequence>
<keyword evidence="1" id="KW-0472">Membrane</keyword>
<keyword evidence="1" id="KW-0812">Transmembrane</keyword>